<proteinExistence type="predicted"/>
<dbReference type="GO" id="GO:0005576">
    <property type="term" value="C:extracellular region"/>
    <property type="evidence" value="ECO:0007669"/>
    <property type="project" value="UniProtKB-SubCell"/>
</dbReference>
<dbReference type="GO" id="GO:0016042">
    <property type="term" value="P:lipid catabolic process"/>
    <property type="evidence" value="ECO:0007669"/>
    <property type="project" value="UniProtKB-KW"/>
</dbReference>
<dbReference type="PANTHER" id="PTHR12253">
    <property type="entry name" value="RH14732P"/>
    <property type="match status" value="1"/>
</dbReference>
<dbReference type="Gene3D" id="1.20.90.10">
    <property type="entry name" value="Phospholipase A2 domain"/>
    <property type="match status" value="1"/>
</dbReference>
<dbReference type="InterPro" id="IPR036444">
    <property type="entry name" value="PLipase_A2_dom_sf"/>
</dbReference>
<evidence type="ECO:0000256" key="1">
    <source>
        <dbReference type="ARBA" id="ARBA00001913"/>
    </source>
</evidence>
<evidence type="ECO:0000256" key="11">
    <source>
        <dbReference type="ARBA" id="ARBA00023157"/>
    </source>
</evidence>
<dbReference type="Proteomes" id="UP001168821">
    <property type="component" value="Unassembled WGS sequence"/>
</dbReference>
<keyword evidence="16" id="KW-1185">Reference proteome</keyword>
<protein>
    <recommendedName>
        <fullName evidence="4">Phospholipase A2</fullName>
        <ecNumber evidence="3">3.1.1.4</ecNumber>
    </recommendedName>
    <alternativeName>
        <fullName evidence="12">Phosphatidylcholine 2-acylhydrolase</fullName>
    </alternativeName>
</protein>
<accession>A0AA38MHE3</accession>
<evidence type="ECO:0000256" key="10">
    <source>
        <dbReference type="ARBA" id="ARBA00023098"/>
    </source>
</evidence>
<evidence type="ECO:0000256" key="8">
    <source>
        <dbReference type="ARBA" id="ARBA00022837"/>
    </source>
</evidence>
<evidence type="ECO:0000256" key="2">
    <source>
        <dbReference type="ARBA" id="ARBA00004613"/>
    </source>
</evidence>
<evidence type="ECO:0000256" key="3">
    <source>
        <dbReference type="ARBA" id="ARBA00013278"/>
    </source>
</evidence>
<evidence type="ECO:0000256" key="5">
    <source>
        <dbReference type="ARBA" id="ARBA00022525"/>
    </source>
</evidence>
<reference evidence="15" key="1">
    <citation type="journal article" date="2023" name="G3 (Bethesda)">
        <title>Whole genome assemblies of Zophobas morio and Tenebrio molitor.</title>
        <authorList>
            <person name="Kaur S."/>
            <person name="Stinson S.A."/>
            <person name="diCenzo G.C."/>
        </authorList>
    </citation>
    <scope>NUCLEOTIDE SEQUENCE</scope>
    <source>
        <strain evidence="15">QUZm001</strain>
    </source>
</reference>
<keyword evidence="13" id="KW-0732">Signal</keyword>
<dbReference type="GO" id="GO:0006644">
    <property type="term" value="P:phospholipid metabolic process"/>
    <property type="evidence" value="ECO:0007669"/>
    <property type="project" value="InterPro"/>
</dbReference>
<dbReference type="EC" id="3.1.1.4" evidence="3"/>
<dbReference type="GO" id="GO:0004623">
    <property type="term" value="F:phospholipase A2 activity"/>
    <property type="evidence" value="ECO:0007669"/>
    <property type="project" value="UniProtKB-EC"/>
</dbReference>
<dbReference type="GO" id="GO:0046872">
    <property type="term" value="F:metal ion binding"/>
    <property type="evidence" value="ECO:0007669"/>
    <property type="project" value="UniProtKB-KW"/>
</dbReference>
<evidence type="ECO:0000256" key="7">
    <source>
        <dbReference type="ARBA" id="ARBA00022801"/>
    </source>
</evidence>
<gene>
    <name evidence="15" type="ORF">Zmor_015717</name>
</gene>
<dbReference type="InterPro" id="IPR016090">
    <property type="entry name" value="PLA2-like_dom"/>
</dbReference>
<keyword evidence="11" id="KW-1015">Disulfide bond</keyword>
<comment type="cofactor">
    <cofactor evidence="1">
        <name>Ca(2+)</name>
        <dbReference type="ChEBI" id="CHEBI:29108"/>
    </cofactor>
</comment>
<comment type="subcellular location">
    <subcellularLocation>
        <location evidence="2">Secreted</location>
    </subcellularLocation>
</comment>
<dbReference type="Pfam" id="PF05826">
    <property type="entry name" value="Phospholip_A2_2"/>
    <property type="match status" value="1"/>
</dbReference>
<dbReference type="FunFam" id="1.20.90.10:FF:000002">
    <property type="entry name" value="Phospholipase A2 group III"/>
    <property type="match status" value="1"/>
</dbReference>
<evidence type="ECO:0000256" key="4">
    <source>
        <dbReference type="ARBA" id="ARBA00021721"/>
    </source>
</evidence>
<sequence length="226" mass="25424">MSKILITIACVLVLLSHQQECFILKALNLTKNQVNHSPAEHGNLATLGRDVVRNTSKTLLKLGDRIISTFSKRTQGPDSTKNTTMEGFKKGIRAIYPGTKWCGDGDIAQSRQDLGLFSRTDSCCRAHDGCPEGIPVDSEKYGLVNTGLFTRSHCDCDKEFYDCLKNAKSVVASKIGFTFFTILGPQCFRNDYPIVACEKWRKGRCEKYVVDRTKPKMYQWFDSPCF</sequence>
<organism evidence="15 16">
    <name type="scientific">Zophobas morio</name>
    <dbReference type="NCBI Taxonomy" id="2755281"/>
    <lineage>
        <taxon>Eukaryota</taxon>
        <taxon>Metazoa</taxon>
        <taxon>Ecdysozoa</taxon>
        <taxon>Arthropoda</taxon>
        <taxon>Hexapoda</taxon>
        <taxon>Insecta</taxon>
        <taxon>Pterygota</taxon>
        <taxon>Neoptera</taxon>
        <taxon>Endopterygota</taxon>
        <taxon>Coleoptera</taxon>
        <taxon>Polyphaga</taxon>
        <taxon>Cucujiformia</taxon>
        <taxon>Tenebrionidae</taxon>
        <taxon>Zophobas</taxon>
    </lineage>
</organism>
<dbReference type="EMBL" id="JALNTZ010000004">
    <property type="protein sequence ID" value="KAJ3656661.1"/>
    <property type="molecule type" value="Genomic_DNA"/>
</dbReference>
<dbReference type="GO" id="GO:0050482">
    <property type="term" value="P:arachidonate secretion"/>
    <property type="evidence" value="ECO:0007669"/>
    <property type="project" value="InterPro"/>
</dbReference>
<keyword evidence="5" id="KW-0964">Secreted</keyword>
<name>A0AA38MHE3_9CUCU</name>
<keyword evidence="7" id="KW-0378">Hydrolase</keyword>
<comment type="caution">
    <text evidence="15">The sequence shown here is derived from an EMBL/GenBank/DDBJ whole genome shotgun (WGS) entry which is preliminary data.</text>
</comment>
<dbReference type="InterPro" id="IPR033113">
    <property type="entry name" value="PLA2_histidine"/>
</dbReference>
<keyword evidence="8" id="KW-0106">Calcium</keyword>
<feature type="domain" description="Phospholipase A2-like central" evidence="14">
    <location>
        <begin position="95"/>
        <end position="190"/>
    </location>
</feature>
<evidence type="ECO:0000256" key="13">
    <source>
        <dbReference type="SAM" id="SignalP"/>
    </source>
</evidence>
<keyword evidence="9" id="KW-0442">Lipid degradation</keyword>
<dbReference type="PROSITE" id="PS00118">
    <property type="entry name" value="PA2_HIS"/>
    <property type="match status" value="1"/>
</dbReference>
<keyword evidence="10" id="KW-0443">Lipid metabolism</keyword>
<feature type="chain" id="PRO_5041228493" description="Phospholipase A2" evidence="13">
    <location>
        <begin position="22"/>
        <end position="226"/>
    </location>
</feature>
<feature type="signal peptide" evidence="13">
    <location>
        <begin position="1"/>
        <end position="21"/>
    </location>
</feature>
<dbReference type="SUPFAM" id="SSF48619">
    <property type="entry name" value="Phospholipase A2, PLA2"/>
    <property type="match status" value="1"/>
</dbReference>
<evidence type="ECO:0000256" key="6">
    <source>
        <dbReference type="ARBA" id="ARBA00022723"/>
    </source>
</evidence>
<evidence type="ECO:0000259" key="14">
    <source>
        <dbReference type="Pfam" id="PF05826"/>
    </source>
</evidence>
<keyword evidence="6" id="KW-0479">Metal-binding</keyword>
<evidence type="ECO:0000256" key="12">
    <source>
        <dbReference type="ARBA" id="ARBA00029903"/>
    </source>
</evidence>
<evidence type="ECO:0000313" key="16">
    <source>
        <dbReference type="Proteomes" id="UP001168821"/>
    </source>
</evidence>
<evidence type="ECO:0000313" key="15">
    <source>
        <dbReference type="EMBL" id="KAJ3656661.1"/>
    </source>
</evidence>
<evidence type="ECO:0000256" key="9">
    <source>
        <dbReference type="ARBA" id="ARBA00022963"/>
    </source>
</evidence>
<dbReference type="AlphaFoldDB" id="A0AA38MHE3"/>